<dbReference type="VEuPathDB" id="VectorBase:RSAN_036807"/>
<feature type="transmembrane region" description="Helical" evidence="2">
    <location>
        <begin position="60"/>
        <end position="82"/>
    </location>
</feature>
<evidence type="ECO:0000313" key="4">
    <source>
        <dbReference type="EMBL" id="KAH7977007.1"/>
    </source>
</evidence>
<dbReference type="Pfam" id="PF13843">
    <property type="entry name" value="DDE_Tnp_1_7"/>
    <property type="match status" value="1"/>
</dbReference>
<feature type="domain" description="PiggyBac transposable element-derived protein" evidence="3">
    <location>
        <begin position="251"/>
        <end position="470"/>
    </location>
</feature>
<evidence type="ECO:0000256" key="1">
    <source>
        <dbReference type="SAM" id="MobiDB-lite"/>
    </source>
</evidence>
<sequence length="606" mass="68026">MGVVVLGYMLWVLATTENRRFIDGVLVFTYVHLGVGAAWFLTGMCGWIGSYKKGGLGMKLFLFLAVVMVAAEIGGIVALSILKIKMVDILKSGWIEVNEPTKNFIQDRAAIDLLFSLPDDEREGASVCQLPPLEDGNITDEEHVNENDFSEVVPDDVCGHVEVMQCSDEDVDSPSACSSPEPRRKKPAGRQFTAGKGRKASTKARKTNTPERSHTPAWGDRATFDKTLPGESPPLLLEAFPELANMSPSMLGYHSVTSEDSYWSTAEDLCVPIVATVMARNRFRQLKRFFHVVDNTQLKAGEKMGKIQPFYDEISKCFRQFRVFNESLSIDESMVPYYGHHSCKMFIRGKPIRFGYKIWMMCSTNGYPYAMEIYCGRNEKDDKTPLGIRVVSNMVSVLEAPEQHEVYFDNFFTSHGLLTKLADQGIRATGTVRDTRTGGCPLKSLKSIGKEERGSFHYKCDGAVYSCRGSDAAMTHIAFRRDVTMSLLQLKPKLTVRPGPRVHPRHEDRKTDGHYMISTTQGSESEAWLDCCGFSGPKEFATTNSHIDETCYRLVGETEDVSIKEIRRIKRVTAILLSVYLINAKKRELRENSFSSLTHRSYTTGY</sequence>
<dbReference type="PANTHER" id="PTHR47055">
    <property type="entry name" value="DDE_TNP_1_7 DOMAIN-CONTAINING PROTEIN"/>
    <property type="match status" value="1"/>
</dbReference>
<organism evidence="4 5">
    <name type="scientific">Rhipicephalus sanguineus</name>
    <name type="common">Brown dog tick</name>
    <name type="synonym">Ixodes sanguineus</name>
    <dbReference type="NCBI Taxonomy" id="34632"/>
    <lineage>
        <taxon>Eukaryota</taxon>
        <taxon>Metazoa</taxon>
        <taxon>Ecdysozoa</taxon>
        <taxon>Arthropoda</taxon>
        <taxon>Chelicerata</taxon>
        <taxon>Arachnida</taxon>
        <taxon>Acari</taxon>
        <taxon>Parasitiformes</taxon>
        <taxon>Ixodida</taxon>
        <taxon>Ixodoidea</taxon>
        <taxon>Ixodidae</taxon>
        <taxon>Rhipicephalinae</taxon>
        <taxon>Rhipicephalus</taxon>
        <taxon>Rhipicephalus</taxon>
    </lineage>
</organism>
<dbReference type="GO" id="GO:0043565">
    <property type="term" value="F:sequence-specific DNA binding"/>
    <property type="evidence" value="ECO:0007669"/>
    <property type="project" value="TreeGrafter"/>
</dbReference>
<reference evidence="4" key="1">
    <citation type="journal article" date="2020" name="Cell">
        <title>Large-Scale Comparative Analyses of Tick Genomes Elucidate Their Genetic Diversity and Vector Capacities.</title>
        <authorList>
            <consortium name="Tick Genome and Microbiome Consortium (TIGMIC)"/>
            <person name="Jia N."/>
            <person name="Wang J."/>
            <person name="Shi W."/>
            <person name="Du L."/>
            <person name="Sun Y."/>
            <person name="Zhan W."/>
            <person name="Jiang J.F."/>
            <person name="Wang Q."/>
            <person name="Zhang B."/>
            <person name="Ji P."/>
            <person name="Bell-Sakyi L."/>
            <person name="Cui X.M."/>
            <person name="Yuan T.T."/>
            <person name="Jiang B.G."/>
            <person name="Yang W.F."/>
            <person name="Lam T.T."/>
            <person name="Chang Q.C."/>
            <person name="Ding S.J."/>
            <person name="Wang X.J."/>
            <person name="Zhu J.G."/>
            <person name="Ruan X.D."/>
            <person name="Zhao L."/>
            <person name="Wei J.T."/>
            <person name="Ye R.Z."/>
            <person name="Que T.C."/>
            <person name="Du C.H."/>
            <person name="Zhou Y.H."/>
            <person name="Cheng J.X."/>
            <person name="Dai P.F."/>
            <person name="Guo W.B."/>
            <person name="Han X.H."/>
            <person name="Huang E.J."/>
            <person name="Li L.F."/>
            <person name="Wei W."/>
            <person name="Gao Y.C."/>
            <person name="Liu J.Z."/>
            <person name="Shao H.Z."/>
            <person name="Wang X."/>
            <person name="Wang C.C."/>
            <person name="Yang T.C."/>
            <person name="Huo Q.B."/>
            <person name="Li W."/>
            <person name="Chen H.Y."/>
            <person name="Chen S.E."/>
            <person name="Zhou L.G."/>
            <person name="Ni X.B."/>
            <person name="Tian J.H."/>
            <person name="Sheng Y."/>
            <person name="Liu T."/>
            <person name="Pan Y.S."/>
            <person name="Xia L.Y."/>
            <person name="Li J."/>
            <person name="Zhao F."/>
            <person name="Cao W.C."/>
        </authorList>
    </citation>
    <scope>NUCLEOTIDE SEQUENCE</scope>
    <source>
        <strain evidence="4">Rsan-2018</strain>
    </source>
</reference>
<evidence type="ECO:0000259" key="3">
    <source>
        <dbReference type="Pfam" id="PF13843"/>
    </source>
</evidence>
<feature type="transmembrane region" description="Helical" evidence="2">
    <location>
        <begin position="28"/>
        <end position="48"/>
    </location>
</feature>
<feature type="compositionally biased region" description="Basic residues" evidence="1">
    <location>
        <begin position="196"/>
        <end position="206"/>
    </location>
</feature>
<dbReference type="InterPro" id="IPR052638">
    <property type="entry name" value="PiggyBac_TE-derived"/>
</dbReference>
<dbReference type="InterPro" id="IPR029526">
    <property type="entry name" value="PGBD"/>
</dbReference>
<keyword evidence="2" id="KW-0472">Membrane</keyword>
<evidence type="ECO:0000313" key="5">
    <source>
        <dbReference type="Proteomes" id="UP000821837"/>
    </source>
</evidence>
<reference evidence="4" key="2">
    <citation type="submission" date="2021-09" db="EMBL/GenBank/DDBJ databases">
        <authorList>
            <person name="Jia N."/>
            <person name="Wang J."/>
            <person name="Shi W."/>
            <person name="Du L."/>
            <person name="Sun Y."/>
            <person name="Zhan W."/>
            <person name="Jiang J."/>
            <person name="Wang Q."/>
            <person name="Zhang B."/>
            <person name="Ji P."/>
            <person name="Sakyi L.B."/>
            <person name="Cui X."/>
            <person name="Yuan T."/>
            <person name="Jiang B."/>
            <person name="Yang W."/>
            <person name="Lam T.T.-Y."/>
            <person name="Chang Q."/>
            <person name="Ding S."/>
            <person name="Wang X."/>
            <person name="Zhu J."/>
            <person name="Ruan X."/>
            <person name="Zhao L."/>
            <person name="Wei J."/>
            <person name="Que T."/>
            <person name="Du C."/>
            <person name="Cheng J."/>
            <person name="Dai P."/>
            <person name="Han X."/>
            <person name="Huang E."/>
            <person name="Gao Y."/>
            <person name="Liu J."/>
            <person name="Shao H."/>
            <person name="Ye R."/>
            <person name="Li L."/>
            <person name="Wei W."/>
            <person name="Wang X."/>
            <person name="Wang C."/>
            <person name="Huo Q."/>
            <person name="Li W."/>
            <person name="Guo W."/>
            <person name="Chen H."/>
            <person name="Chen S."/>
            <person name="Zhou L."/>
            <person name="Zhou L."/>
            <person name="Ni X."/>
            <person name="Tian J."/>
            <person name="Zhou Y."/>
            <person name="Sheng Y."/>
            <person name="Liu T."/>
            <person name="Pan Y."/>
            <person name="Xia L."/>
            <person name="Li J."/>
            <person name="Zhao F."/>
            <person name="Cao W."/>
        </authorList>
    </citation>
    <scope>NUCLEOTIDE SEQUENCE</scope>
    <source>
        <strain evidence="4">Rsan-2018</strain>
        <tissue evidence="4">Larvae</tissue>
    </source>
</reference>
<dbReference type="EMBL" id="JABSTV010001246">
    <property type="protein sequence ID" value="KAH7977007.1"/>
    <property type="molecule type" value="Genomic_DNA"/>
</dbReference>
<comment type="caution">
    <text evidence="4">The sequence shown here is derived from an EMBL/GenBank/DDBJ whole genome shotgun (WGS) entry which is preliminary data.</text>
</comment>
<dbReference type="VEuPathDB" id="VectorBase:RSAN_036365"/>
<evidence type="ECO:0000256" key="2">
    <source>
        <dbReference type="SAM" id="Phobius"/>
    </source>
</evidence>
<name>A0A9D4T646_RHISA</name>
<protein>
    <recommendedName>
        <fullName evidence="3">PiggyBac transposable element-derived protein domain-containing protein</fullName>
    </recommendedName>
</protein>
<feature type="region of interest" description="Disordered" evidence="1">
    <location>
        <begin position="169"/>
        <end position="225"/>
    </location>
</feature>
<accession>A0A9D4T646</accession>
<keyword evidence="2" id="KW-0812">Transmembrane</keyword>
<dbReference type="Proteomes" id="UP000821837">
    <property type="component" value="Chromosome 10"/>
</dbReference>
<gene>
    <name evidence="4" type="ORF">HPB52_022817</name>
</gene>
<keyword evidence="2" id="KW-1133">Transmembrane helix</keyword>
<proteinExistence type="predicted"/>
<dbReference type="AlphaFoldDB" id="A0A9D4T646"/>
<dbReference type="PANTHER" id="PTHR47055:SF3">
    <property type="entry name" value="PHORBOL-ESTER_DAG-TYPE DOMAIN-CONTAINING PROTEIN"/>
    <property type="match status" value="1"/>
</dbReference>
<keyword evidence="5" id="KW-1185">Reference proteome</keyword>